<gene>
    <name evidence="3" type="ORF">HCU67_03475</name>
</gene>
<protein>
    <submittedName>
        <fullName evidence="3">CHASE2 domain-containing protein</fullName>
    </submittedName>
</protein>
<dbReference type="EMBL" id="JAAWWL010000001">
    <property type="protein sequence ID" value="NKI30989.1"/>
    <property type="molecule type" value="Genomic_DNA"/>
</dbReference>
<reference evidence="3 4" key="1">
    <citation type="submission" date="2020-04" db="EMBL/GenBank/DDBJ databases">
        <authorList>
            <person name="Yoon J."/>
        </authorList>
    </citation>
    <scope>NUCLEOTIDE SEQUENCE [LARGE SCALE GENOMIC DNA]</scope>
    <source>
        <strain evidence="3 4">DJ-13</strain>
    </source>
</reference>
<dbReference type="InterPro" id="IPR007890">
    <property type="entry name" value="CHASE2"/>
</dbReference>
<keyword evidence="1" id="KW-1133">Transmembrane helix</keyword>
<keyword evidence="1" id="KW-0472">Membrane</keyword>
<evidence type="ECO:0000313" key="3">
    <source>
        <dbReference type="EMBL" id="NKI30989.1"/>
    </source>
</evidence>
<dbReference type="Pfam" id="PF05226">
    <property type="entry name" value="CHASE2"/>
    <property type="match status" value="1"/>
</dbReference>
<dbReference type="RefSeq" id="WP_168551192.1">
    <property type="nucleotide sequence ID" value="NZ_JAAWWL010000001.1"/>
</dbReference>
<organism evidence="3 4">
    <name type="scientific">Croceivirga thetidis</name>
    <dbReference type="NCBI Taxonomy" id="2721623"/>
    <lineage>
        <taxon>Bacteria</taxon>
        <taxon>Pseudomonadati</taxon>
        <taxon>Bacteroidota</taxon>
        <taxon>Flavobacteriia</taxon>
        <taxon>Flavobacteriales</taxon>
        <taxon>Flavobacteriaceae</taxon>
        <taxon>Croceivirga</taxon>
    </lineage>
</organism>
<evidence type="ECO:0000259" key="2">
    <source>
        <dbReference type="SMART" id="SM01080"/>
    </source>
</evidence>
<proteinExistence type="predicted"/>
<evidence type="ECO:0000256" key="1">
    <source>
        <dbReference type="SAM" id="Phobius"/>
    </source>
</evidence>
<dbReference type="SMART" id="SM01080">
    <property type="entry name" value="CHASE2"/>
    <property type="match status" value="1"/>
</dbReference>
<name>A0ABX1GMX9_9FLAO</name>
<feature type="transmembrane region" description="Helical" evidence="1">
    <location>
        <begin position="362"/>
        <end position="381"/>
    </location>
</feature>
<feature type="transmembrane region" description="Helical" evidence="1">
    <location>
        <begin position="335"/>
        <end position="356"/>
    </location>
</feature>
<comment type="caution">
    <text evidence="3">The sequence shown here is derived from an EMBL/GenBank/DDBJ whole genome shotgun (WGS) entry which is preliminary data.</text>
</comment>
<keyword evidence="4" id="KW-1185">Reference proteome</keyword>
<keyword evidence="1" id="KW-0812">Transmembrane</keyword>
<dbReference type="Proteomes" id="UP000718451">
    <property type="component" value="Unassembled WGS sequence"/>
</dbReference>
<feature type="transmembrane region" description="Helical" evidence="1">
    <location>
        <begin position="304"/>
        <end position="323"/>
    </location>
</feature>
<feature type="domain" description="CHASE2" evidence="2">
    <location>
        <begin position="52"/>
        <end position="322"/>
    </location>
</feature>
<evidence type="ECO:0000313" key="4">
    <source>
        <dbReference type="Proteomes" id="UP000718451"/>
    </source>
</evidence>
<sequence length="399" mass="46045">MTKNKATKKEKRKRRRILLIKDALFCTLLSLLTFALFSSILFSISYFNPLLHSFKDFSFLDAYYQVFNSNGDKTNENLVLVNIEDLNREEIANLIEIINKTNPALIGVDIVFRQDGNSETTEKLKSQLSKQNVIRASILSDSLKSVVSDDNTTSGYVNLTTAEATGIIRSFVGITESKGTRQYAFAAQLVRKWNSGQIWNTNGLERKLKERKRIKFYGNFQSFSHLNARTILQGKHLDKLKGKLVIVGYMGFPTGNPYDVEDKHFTPLNQHPLGKGIPDMYGITIHANIANMLLNDDFFLELSMFEKGILIFLFSYMVSIYFLRLDRKLKISYRTVRKLVLFVFAFCFVGICLWLFQNNVALEPTIIIIMTIYTAGFVKYYKHLIRYLKTKFEFKSYIK</sequence>
<accession>A0ABX1GMX9</accession>